<evidence type="ECO:0000313" key="2">
    <source>
        <dbReference type="EMBL" id="MXO50849.1"/>
    </source>
</evidence>
<keyword evidence="1" id="KW-0472">Membrane</keyword>
<dbReference type="RefSeq" id="WP_160607408.1">
    <property type="nucleotide sequence ID" value="NZ_WTYF01000004.1"/>
</dbReference>
<dbReference type="EMBL" id="WTYF01000004">
    <property type="protein sequence ID" value="MXO50849.1"/>
    <property type="molecule type" value="Genomic_DNA"/>
</dbReference>
<proteinExistence type="predicted"/>
<dbReference type="Proteomes" id="UP000444185">
    <property type="component" value="Unassembled WGS sequence"/>
</dbReference>
<keyword evidence="1" id="KW-1133">Transmembrane helix</keyword>
<dbReference type="OrthoDB" id="7619423at2"/>
<name>A0A844XZU6_9SPHN</name>
<evidence type="ECO:0000313" key="3">
    <source>
        <dbReference type="Proteomes" id="UP000444185"/>
    </source>
</evidence>
<protein>
    <submittedName>
        <fullName evidence="2">Uncharacterized protein</fullName>
    </submittedName>
</protein>
<accession>A0A844XZU6</accession>
<keyword evidence="3" id="KW-1185">Reference proteome</keyword>
<sequence length="223" mass="24774">MAGASCSSKSRTIHDRKSVAAIRGEWNAEKIEPASGQDPDAVHRHRRMEYVSFIAQVVSTAALIVSLMFVAFQISEGTKIASREESNASMSQWSKFRSSIYESRETAEVFRFGLDGSRELDPTDQMRFDYMMREHAWATFQLWDRAEEGLVPARHFDLGAGPDFLRIICTPGGSKTWARIRSELPEAYVNDLEALADPSARTGGTSCQAMLAATSSPEATEVR</sequence>
<feature type="transmembrane region" description="Helical" evidence="1">
    <location>
        <begin position="53"/>
        <end position="74"/>
    </location>
</feature>
<organism evidence="2 3">
    <name type="scientific">Qipengyuania gaetbuli</name>
    <dbReference type="NCBI Taxonomy" id="266952"/>
    <lineage>
        <taxon>Bacteria</taxon>
        <taxon>Pseudomonadati</taxon>
        <taxon>Pseudomonadota</taxon>
        <taxon>Alphaproteobacteria</taxon>
        <taxon>Sphingomonadales</taxon>
        <taxon>Erythrobacteraceae</taxon>
        <taxon>Qipengyuania</taxon>
    </lineage>
</organism>
<evidence type="ECO:0000256" key="1">
    <source>
        <dbReference type="SAM" id="Phobius"/>
    </source>
</evidence>
<gene>
    <name evidence="2" type="ORF">GRI42_05960</name>
</gene>
<reference evidence="2 3" key="1">
    <citation type="submission" date="2019-12" db="EMBL/GenBank/DDBJ databases">
        <title>Genomic-based taxomic classification of the family Erythrobacteraceae.</title>
        <authorList>
            <person name="Xu L."/>
        </authorList>
    </citation>
    <scope>NUCLEOTIDE SEQUENCE [LARGE SCALE GENOMIC DNA]</scope>
    <source>
        <strain evidence="2 3">DSM 16225</strain>
    </source>
</reference>
<keyword evidence="1" id="KW-0812">Transmembrane</keyword>
<comment type="caution">
    <text evidence="2">The sequence shown here is derived from an EMBL/GenBank/DDBJ whole genome shotgun (WGS) entry which is preliminary data.</text>
</comment>
<dbReference type="AlphaFoldDB" id="A0A844XZU6"/>